<organism evidence="1 2">
    <name type="scientific">Polyangium spumosum</name>
    <dbReference type="NCBI Taxonomy" id="889282"/>
    <lineage>
        <taxon>Bacteria</taxon>
        <taxon>Pseudomonadati</taxon>
        <taxon>Myxococcota</taxon>
        <taxon>Polyangia</taxon>
        <taxon>Polyangiales</taxon>
        <taxon>Polyangiaceae</taxon>
        <taxon>Polyangium</taxon>
    </lineage>
</organism>
<accession>A0A6N7PI54</accession>
<gene>
    <name evidence="1" type="ORF">GF068_06930</name>
</gene>
<sequence length="177" mass="18228">MKGCSRSTARRAASGEIFPEAGAAGPRSTACFGGPAGLALDGRDHEGPLALDAAGAASGEIFPEADAAGPRSTACFCGPSRLALDARDAEGLLALDGRGRSPRRNLPRGRGVRTALDRVFLRSRALRSTVAIMKGRSRSTARRAASGEIFPEAGTAGPRSTEIFSSPLRVLELASHG</sequence>
<evidence type="ECO:0000313" key="2">
    <source>
        <dbReference type="Proteomes" id="UP000440224"/>
    </source>
</evidence>
<evidence type="ECO:0000313" key="1">
    <source>
        <dbReference type="EMBL" id="MRG91658.1"/>
    </source>
</evidence>
<keyword evidence="2" id="KW-1185">Reference proteome</keyword>
<protein>
    <submittedName>
        <fullName evidence="1">Uncharacterized protein</fullName>
    </submittedName>
</protein>
<reference evidence="1 2" key="1">
    <citation type="submission" date="2019-10" db="EMBL/GenBank/DDBJ databases">
        <title>A soil myxobacterium in the family Polyangiaceae.</title>
        <authorList>
            <person name="Li Y."/>
            <person name="Wang J."/>
        </authorList>
    </citation>
    <scope>NUCLEOTIDE SEQUENCE [LARGE SCALE GENOMIC DNA]</scope>
    <source>
        <strain evidence="1 2">DSM 14734</strain>
    </source>
</reference>
<comment type="caution">
    <text evidence="1">The sequence shown here is derived from an EMBL/GenBank/DDBJ whole genome shotgun (WGS) entry which is preliminary data.</text>
</comment>
<dbReference type="RefSeq" id="WP_153818547.1">
    <property type="nucleotide sequence ID" value="NZ_WJIE01000002.1"/>
</dbReference>
<name>A0A6N7PI54_9BACT</name>
<dbReference type="EMBL" id="WJIE01000002">
    <property type="protein sequence ID" value="MRG91658.1"/>
    <property type="molecule type" value="Genomic_DNA"/>
</dbReference>
<dbReference type="AlphaFoldDB" id="A0A6N7PI54"/>
<proteinExistence type="predicted"/>
<dbReference type="Proteomes" id="UP000440224">
    <property type="component" value="Unassembled WGS sequence"/>
</dbReference>